<dbReference type="Gene3D" id="3.40.190.10">
    <property type="entry name" value="Periplasmic binding protein-like II"/>
    <property type="match status" value="2"/>
</dbReference>
<keyword evidence="2" id="KW-0812">Transmembrane</keyword>
<evidence type="ECO:0000256" key="2">
    <source>
        <dbReference type="SAM" id="Phobius"/>
    </source>
</evidence>
<dbReference type="RefSeq" id="WP_036788808.1">
    <property type="nucleotide sequence ID" value="NZ_JQZV01000003.1"/>
</dbReference>
<evidence type="ECO:0000313" key="5">
    <source>
        <dbReference type="Proteomes" id="UP000030101"/>
    </source>
</evidence>
<dbReference type="SMART" id="SM00062">
    <property type="entry name" value="PBPb"/>
    <property type="match status" value="1"/>
</dbReference>
<comment type="caution">
    <text evidence="4">The sequence shown here is derived from an EMBL/GenBank/DDBJ whole genome shotgun (WGS) entry which is preliminary data.</text>
</comment>
<dbReference type="PANTHER" id="PTHR35936:SF19">
    <property type="entry name" value="AMINO-ACID-BINDING PROTEIN YXEM-RELATED"/>
    <property type="match status" value="1"/>
</dbReference>
<evidence type="ECO:0000259" key="3">
    <source>
        <dbReference type="SMART" id="SM00062"/>
    </source>
</evidence>
<feature type="domain" description="Solute-binding protein family 3/N-terminal" evidence="3">
    <location>
        <begin position="53"/>
        <end position="279"/>
    </location>
</feature>
<accession>A0ABR4XMN0</accession>
<evidence type="ECO:0000256" key="1">
    <source>
        <dbReference type="ARBA" id="ARBA00022729"/>
    </source>
</evidence>
<dbReference type="InterPro" id="IPR001638">
    <property type="entry name" value="Solute-binding_3/MltF_N"/>
</dbReference>
<keyword evidence="2" id="KW-1133">Transmembrane helix</keyword>
<keyword evidence="2" id="KW-0472">Membrane</keyword>
<organism evidence="4 5">
    <name type="scientific">Porphyromonas canoris</name>
    <dbReference type="NCBI Taxonomy" id="36875"/>
    <lineage>
        <taxon>Bacteria</taxon>
        <taxon>Pseudomonadati</taxon>
        <taxon>Bacteroidota</taxon>
        <taxon>Bacteroidia</taxon>
        <taxon>Bacteroidales</taxon>
        <taxon>Porphyromonadaceae</taxon>
        <taxon>Porphyromonas</taxon>
    </lineage>
</organism>
<reference evidence="4 5" key="1">
    <citation type="submission" date="2014-08" db="EMBL/GenBank/DDBJ databases">
        <title>Porphyromonas canoris strain:OH2762 Genome sequencing.</title>
        <authorList>
            <person name="Wallis C."/>
            <person name="Deusch O."/>
            <person name="O'Flynn C."/>
            <person name="Davis I."/>
            <person name="Jospin G."/>
            <person name="Darling A.E."/>
            <person name="Coil D.A."/>
            <person name="Alexiev A."/>
            <person name="Horsfall A."/>
            <person name="Kirkwood N."/>
            <person name="Harris S."/>
            <person name="Eisen J.A."/>
        </authorList>
    </citation>
    <scope>NUCLEOTIDE SEQUENCE [LARGE SCALE GENOMIC DNA]</scope>
    <source>
        <strain evidence="5">COT-108 OH2762</strain>
    </source>
</reference>
<keyword evidence="1" id="KW-0732">Signal</keyword>
<feature type="transmembrane region" description="Helical" evidence="2">
    <location>
        <begin position="21"/>
        <end position="39"/>
    </location>
</feature>
<evidence type="ECO:0000313" key="4">
    <source>
        <dbReference type="EMBL" id="KGN93368.1"/>
    </source>
</evidence>
<proteinExistence type="predicted"/>
<dbReference type="Proteomes" id="UP000030101">
    <property type="component" value="Unassembled WGS sequence"/>
</dbReference>
<keyword evidence="5" id="KW-1185">Reference proteome</keyword>
<dbReference type="EMBL" id="JQZV01000003">
    <property type="protein sequence ID" value="KGN93368.1"/>
    <property type="molecule type" value="Genomic_DNA"/>
</dbReference>
<sequence>MSNRYIQVNKGGRNAHLRLPILLGVALVLLFGFGGYKLFTLLSEKKAGADDENIRIGVVLSPQDISIKGDSLSGLQVELIKLLPKMDKDYKIVPYTSHAESLDDLKSNRLDILATSYLTMLDSSEDFIYTRPVYSSSYVLMRHIPDGDNISPFTLDSLRGKEISVPSGFPAMEVLISHLSQESIPDLQIRQTEESQEKLIRSVSEGVLAYVICEKNIAGSYAAKLPNLVIDTDVSFLLKHTWVLNIGQEKLKANLDSVISLAYTKGTWTEVVQRYGMLPTL</sequence>
<dbReference type="Pfam" id="PF00497">
    <property type="entry name" value="SBP_bac_3"/>
    <property type="match status" value="1"/>
</dbReference>
<name>A0ABR4XMN0_9PORP</name>
<dbReference type="PANTHER" id="PTHR35936">
    <property type="entry name" value="MEMBRANE-BOUND LYTIC MUREIN TRANSGLYCOSYLASE F"/>
    <property type="match status" value="1"/>
</dbReference>
<dbReference type="SUPFAM" id="SSF53850">
    <property type="entry name" value="Periplasmic binding protein-like II"/>
    <property type="match status" value="1"/>
</dbReference>
<gene>
    <name evidence="4" type="ORF">HQ43_01630</name>
</gene>
<protein>
    <recommendedName>
        <fullName evidence="3">Solute-binding protein family 3/N-terminal domain-containing protein</fullName>
    </recommendedName>
</protein>